<organism evidence="2 3">
    <name type="scientific">Triparma laevis f. longispina</name>
    <dbReference type="NCBI Taxonomy" id="1714387"/>
    <lineage>
        <taxon>Eukaryota</taxon>
        <taxon>Sar</taxon>
        <taxon>Stramenopiles</taxon>
        <taxon>Ochrophyta</taxon>
        <taxon>Bolidophyceae</taxon>
        <taxon>Parmales</taxon>
        <taxon>Triparmaceae</taxon>
        <taxon>Triparma</taxon>
    </lineage>
</organism>
<evidence type="ECO:0000313" key="3">
    <source>
        <dbReference type="Proteomes" id="UP001165122"/>
    </source>
</evidence>
<keyword evidence="3" id="KW-1185">Reference proteome</keyword>
<name>A0A9W7FUN5_9STRA</name>
<feature type="signal peptide" evidence="1">
    <location>
        <begin position="1"/>
        <end position="21"/>
    </location>
</feature>
<dbReference type="Proteomes" id="UP001165122">
    <property type="component" value="Unassembled WGS sequence"/>
</dbReference>
<sequence length="86" mass="9159">MPLSTKITLLLLLSLSTLISSEDVVDDSCLDDYSSSECSKIFSTSSLCSCSYAQTCDTTGLHPLLTNWSFCPSSGFGLFVSVIGAF</sequence>
<feature type="chain" id="PRO_5040810512" evidence="1">
    <location>
        <begin position="22"/>
        <end position="86"/>
    </location>
</feature>
<evidence type="ECO:0000256" key="1">
    <source>
        <dbReference type="SAM" id="SignalP"/>
    </source>
</evidence>
<proteinExistence type="predicted"/>
<protein>
    <submittedName>
        <fullName evidence="2">Uncharacterized protein</fullName>
    </submittedName>
</protein>
<keyword evidence="1" id="KW-0732">Signal</keyword>
<evidence type="ECO:0000313" key="2">
    <source>
        <dbReference type="EMBL" id="GMI18263.1"/>
    </source>
</evidence>
<accession>A0A9W7FUN5</accession>
<reference evidence="3" key="1">
    <citation type="journal article" date="2023" name="Commun. Biol.">
        <title>Genome analysis of Parmales, the sister group of diatoms, reveals the evolutionary specialization of diatoms from phago-mixotrophs to photoautotrophs.</title>
        <authorList>
            <person name="Ban H."/>
            <person name="Sato S."/>
            <person name="Yoshikawa S."/>
            <person name="Yamada K."/>
            <person name="Nakamura Y."/>
            <person name="Ichinomiya M."/>
            <person name="Sato N."/>
            <person name="Blanc-Mathieu R."/>
            <person name="Endo H."/>
            <person name="Kuwata A."/>
            <person name="Ogata H."/>
        </authorList>
    </citation>
    <scope>NUCLEOTIDE SEQUENCE [LARGE SCALE GENOMIC DNA]</scope>
    <source>
        <strain evidence="3">NIES 3700</strain>
    </source>
</reference>
<gene>
    <name evidence="2" type="ORF">TrLO_g2760</name>
</gene>
<comment type="caution">
    <text evidence="2">The sequence shown here is derived from an EMBL/GenBank/DDBJ whole genome shotgun (WGS) entry which is preliminary data.</text>
</comment>
<dbReference type="EMBL" id="BRXW01000328">
    <property type="protein sequence ID" value="GMI18263.1"/>
    <property type="molecule type" value="Genomic_DNA"/>
</dbReference>
<dbReference type="AlphaFoldDB" id="A0A9W7FUN5"/>